<dbReference type="Proteomes" id="UP000501753">
    <property type="component" value="Chromosome"/>
</dbReference>
<sequence length="388" mass="41865">MNADTPRLSWPEVSLRRMDRGSLVSPSGQEGPAGIVSTLCGAHAQILSAAELSVALRIEGATRAEVRAALWDRRELVKMYGPRGTVHLLTTADLPLWIGAFSSIPQSPSPFPKDVQMTEDQTEQVVAAIGKSLLSAELTVDELTDAVVAATGPWAGDLVMEAFQGKWPRWRQAMTLAAHRGVLCFAPNRGRKVTYTNPLRYLSDVTPLDGPTAQRRLVQRYLHAYGPATPQNFAQWLNAPRGWASGLFRAMEGDIEQVDFEGNPAWVNAGDTAIPAEPHRGVRLLPYFDAYVVAAQPRGLLYPGQASVRALTPSGQAGNYPVLLVDGTVAGVWHQRRSGKRIQVTVEPLAPLSGAHLAELDEQVERVGAVLEGKPELTVGTVTVGAHA</sequence>
<protein>
    <submittedName>
        <fullName evidence="1">Winged helix DNA-binding domain-containing protein</fullName>
    </submittedName>
</protein>
<reference evidence="1 3" key="2">
    <citation type="submission" date="2018-12" db="EMBL/GenBank/DDBJ databases">
        <title>Streptomyces griseoviridis F1-27 complete genome.</title>
        <authorList>
            <person name="Mariita R.M."/>
            <person name="Sello J.K."/>
        </authorList>
    </citation>
    <scope>NUCLEOTIDE SEQUENCE [LARGE SCALE GENOMIC DNA]</scope>
    <source>
        <strain evidence="1 3">F1-27</strain>
    </source>
</reference>
<dbReference type="KEGG" id="sgd:ELQ87_07980"/>
<dbReference type="OrthoDB" id="9148135at2"/>
<dbReference type="EMBL" id="CP029078">
    <property type="protein sequence ID" value="QCN88915.1"/>
    <property type="molecule type" value="Genomic_DNA"/>
</dbReference>
<dbReference type="InterPro" id="IPR009351">
    <property type="entry name" value="AlkZ-like"/>
</dbReference>
<dbReference type="Pfam" id="PF06224">
    <property type="entry name" value="AlkZ-like"/>
    <property type="match status" value="1"/>
</dbReference>
<evidence type="ECO:0000313" key="2">
    <source>
        <dbReference type="EMBL" id="QCN88915.1"/>
    </source>
</evidence>
<reference evidence="2 4" key="1">
    <citation type="submission" date="2018-04" db="EMBL/GenBank/DDBJ databases">
        <title>Complete genome sequences of Streptomyces griseoviridis K61 and characterization of antagonistic properties of biological control agents.</title>
        <authorList>
            <person name="Mariita R.M."/>
            <person name="Sello J.K."/>
        </authorList>
    </citation>
    <scope>NUCLEOTIDE SEQUENCE [LARGE SCALE GENOMIC DNA]</scope>
    <source>
        <strain evidence="2 4">K61</strain>
    </source>
</reference>
<organism evidence="1 3">
    <name type="scientific">Streptomyces griseoviridis</name>
    <dbReference type="NCBI Taxonomy" id="45398"/>
    <lineage>
        <taxon>Bacteria</taxon>
        <taxon>Bacillati</taxon>
        <taxon>Actinomycetota</taxon>
        <taxon>Actinomycetes</taxon>
        <taxon>Kitasatosporales</taxon>
        <taxon>Streptomycetaceae</taxon>
        <taxon>Streptomyces</taxon>
    </lineage>
</organism>
<keyword evidence="1" id="KW-0238">DNA-binding</keyword>
<gene>
    <name evidence="2" type="ORF">DDJ31_31365</name>
    <name evidence="1" type="ORF">ELQ87_07980</name>
</gene>
<proteinExistence type="predicted"/>
<evidence type="ECO:0000313" key="1">
    <source>
        <dbReference type="EMBL" id="AZS84226.1"/>
    </source>
</evidence>
<evidence type="ECO:0000313" key="4">
    <source>
        <dbReference type="Proteomes" id="UP000501753"/>
    </source>
</evidence>
<dbReference type="Proteomes" id="UP000271291">
    <property type="component" value="Chromosome"/>
</dbReference>
<dbReference type="GO" id="GO:0003677">
    <property type="term" value="F:DNA binding"/>
    <property type="evidence" value="ECO:0007669"/>
    <property type="project" value="UniProtKB-KW"/>
</dbReference>
<dbReference type="PANTHER" id="PTHR38479:SF2">
    <property type="entry name" value="WINGED HELIX DNA-BINDING DOMAIN-CONTAINING PROTEIN"/>
    <property type="match status" value="1"/>
</dbReference>
<evidence type="ECO:0000313" key="3">
    <source>
        <dbReference type="Proteomes" id="UP000271291"/>
    </source>
</evidence>
<keyword evidence="4" id="KW-1185">Reference proteome</keyword>
<accession>A0A3Q9KTS1</accession>
<name>A0A3Q9KTS1_STRGD</name>
<dbReference type="EMBL" id="CP034687">
    <property type="protein sequence ID" value="AZS84226.1"/>
    <property type="molecule type" value="Genomic_DNA"/>
</dbReference>
<dbReference type="AlphaFoldDB" id="A0A3Q9KTS1"/>
<dbReference type="PANTHER" id="PTHR38479">
    <property type="entry name" value="LMO0824 PROTEIN"/>
    <property type="match status" value="1"/>
</dbReference>